<organism evidence="1 2">
    <name type="scientific">Romanomermis culicivorax</name>
    <name type="common">Nematode worm</name>
    <dbReference type="NCBI Taxonomy" id="13658"/>
    <lineage>
        <taxon>Eukaryota</taxon>
        <taxon>Metazoa</taxon>
        <taxon>Ecdysozoa</taxon>
        <taxon>Nematoda</taxon>
        <taxon>Enoplea</taxon>
        <taxon>Dorylaimia</taxon>
        <taxon>Mermithida</taxon>
        <taxon>Mermithoidea</taxon>
        <taxon>Mermithidae</taxon>
        <taxon>Romanomermis</taxon>
    </lineage>
</organism>
<proteinExistence type="predicted"/>
<dbReference type="Proteomes" id="UP000887565">
    <property type="component" value="Unplaced"/>
</dbReference>
<reference evidence="2" key="1">
    <citation type="submission" date="2022-11" db="UniProtKB">
        <authorList>
            <consortium name="WormBaseParasite"/>
        </authorList>
    </citation>
    <scope>IDENTIFICATION</scope>
</reference>
<evidence type="ECO:0000313" key="1">
    <source>
        <dbReference type="Proteomes" id="UP000887565"/>
    </source>
</evidence>
<dbReference type="WBParaSite" id="nRc.2.0.1.t01811-RA">
    <property type="protein sequence ID" value="nRc.2.0.1.t01811-RA"/>
    <property type="gene ID" value="nRc.2.0.1.g01811"/>
</dbReference>
<evidence type="ECO:0000313" key="2">
    <source>
        <dbReference type="WBParaSite" id="nRc.2.0.1.t01811-RA"/>
    </source>
</evidence>
<dbReference type="AlphaFoldDB" id="A0A915HJP9"/>
<name>A0A915HJP9_ROMCU</name>
<protein>
    <submittedName>
        <fullName evidence="2">FBD domain-containing protein</fullName>
    </submittedName>
</protein>
<keyword evidence="1" id="KW-1185">Reference proteome</keyword>
<accession>A0A915HJP9</accession>
<sequence>MRLPQLKNLSLYILNEDSDLPYHRIKNDLHFVSLQNIYVNCEGSESHAKLVAFLLSHSPMLKEFSLKASDRNLAFYGILLDKFPLYDQIEIFTIHGVLGYEHMIFWLTVEKYLLSSKMDKNLEFSRFSHFEEG</sequence>